<comment type="catalytic activity">
    <reaction evidence="7">
        <text>D-tagatofuranose 6-phosphate + ATP = D-tagatofuranose 1,6-bisphosphate + ADP + H(+)</text>
        <dbReference type="Rhea" id="RHEA:12420"/>
        <dbReference type="ChEBI" id="CHEBI:15378"/>
        <dbReference type="ChEBI" id="CHEBI:30616"/>
        <dbReference type="ChEBI" id="CHEBI:58694"/>
        <dbReference type="ChEBI" id="CHEBI:58695"/>
        <dbReference type="ChEBI" id="CHEBI:456216"/>
        <dbReference type="EC" id="2.7.1.144"/>
    </reaction>
</comment>
<organism evidence="10 11">
    <name type="scientific">Metabacillus arenae</name>
    <dbReference type="NCBI Taxonomy" id="2771434"/>
    <lineage>
        <taxon>Bacteria</taxon>
        <taxon>Bacillati</taxon>
        <taxon>Bacillota</taxon>
        <taxon>Bacilli</taxon>
        <taxon>Bacillales</taxon>
        <taxon>Bacillaceae</taxon>
        <taxon>Metabacillus</taxon>
    </lineage>
</organism>
<keyword evidence="4 8" id="KW-0418">Kinase</keyword>
<evidence type="ECO:0000256" key="3">
    <source>
        <dbReference type="ARBA" id="ARBA00022741"/>
    </source>
</evidence>
<dbReference type="GO" id="GO:0016052">
    <property type="term" value="P:carbohydrate catabolic process"/>
    <property type="evidence" value="ECO:0007669"/>
    <property type="project" value="UniProtKB-ARBA"/>
</dbReference>
<dbReference type="EC" id="2.7.1.144" evidence="7"/>
<sequence>MIYTVTLNPSVDYIVEVQDFQLGELNRSLDDYKFPGGKGINVSRVLRRFGLPSKALGFVGGFTGQFVKDYLADEEIETDFVKVSDDTRINIKLKTGSETEINGKGPDISKEKLEEFFTVFDQLTNEDIVLLAGSIPTSLPDTFYAEIAEKCGEKGIQVAVDISGEPLKHIVKCKPFLMKPNHHELAEMFNVEINSAQDAVPYGQKLIEAGAEHVIVSMAGDGALLFTKDHQYFANVPKGKVRNSVGAGDSLVAGFIGSYVKGLSIEESFRFGVAAGSATAFSYELCTNDEVEKLLKEVKVKSLEEGF</sequence>
<comment type="similarity">
    <text evidence="1">Belongs to the carbohydrate kinase pfkB family.</text>
</comment>
<keyword evidence="11" id="KW-1185">Reference proteome</keyword>
<dbReference type="PIRSF" id="PIRSF000535">
    <property type="entry name" value="1PFK/6PFK/LacC"/>
    <property type="match status" value="1"/>
</dbReference>
<keyword evidence="7" id="KW-0423">Lactose metabolism</keyword>
<gene>
    <name evidence="10" type="primary">pfkB</name>
    <name evidence="10" type="ORF">IC621_13900</name>
</gene>
<dbReference type="AlphaFoldDB" id="A0A926ND72"/>
<comment type="caution">
    <text evidence="10">The sequence shown here is derived from an EMBL/GenBank/DDBJ whole genome shotgun (WGS) entry which is preliminary data.</text>
</comment>
<dbReference type="PROSITE" id="PS00583">
    <property type="entry name" value="PFKB_KINASES_1"/>
    <property type="match status" value="1"/>
</dbReference>
<comment type="similarity">
    <text evidence="7">Belongs to the carbohydrate kinase PfkB family. LacC subfamily.</text>
</comment>
<evidence type="ECO:0000256" key="4">
    <source>
        <dbReference type="ARBA" id="ARBA00022777"/>
    </source>
</evidence>
<dbReference type="NCBIfam" id="TIGR03168">
    <property type="entry name" value="1-PFK"/>
    <property type="match status" value="1"/>
</dbReference>
<reference evidence="10" key="1">
    <citation type="submission" date="2020-09" db="EMBL/GenBank/DDBJ databases">
        <title>A novel bacterium of genus Bacillus, isolated from South China Sea.</title>
        <authorList>
            <person name="Huang H."/>
            <person name="Mo K."/>
            <person name="Hu Y."/>
        </authorList>
    </citation>
    <scope>NUCLEOTIDE SEQUENCE</scope>
    <source>
        <strain evidence="10">IB182487</strain>
    </source>
</reference>
<feature type="domain" description="Carbohydrate kinase PfkB" evidence="9">
    <location>
        <begin position="6"/>
        <end position="286"/>
    </location>
</feature>
<protein>
    <recommendedName>
        <fullName evidence="7">Tagatose-6-phosphate kinase</fullName>
        <ecNumber evidence="7">2.7.1.144</ecNumber>
    </recommendedName>
</protein>
<evidence type="ECO:0000256" key="7">
    <source>
        <dbReference type="PIRNR" id="PIRNR000535"/>
    </source>
</evidence>
<dbReference type="InterPro" id="IPR029056">
    <property type="entry name" value="Ribokinase-like"/>
</dbReference>
<evidence type="ECO:0000256" key="6">
    <source>
        <dbReference type="ARBA" id="ARBA00047745"/>
    </source>
</evidence>
<dbReference type="EMBL" id="JACXAI010000017">
    <property type="protein sequence ID" value="MBD1381329.1"/>
    <property type="molecule type" value="Genomic_DNA"/>
</dbReference>
<keyword evidence="3 7" id="KW-0547">Nucleotide-binding</keyword>
<dbReference type="Proteomes" id="UP000626844">
    <property type="component" value="Unassembled WGS sequence"/>
</dbReference>
<dbReference type="NCBIfam" id="TIGR03828">
    <property type="entry name" value="pfkB"/>
    <property type="match status" value="1"/>
</dbReference>
<dbReference type="PANTHER" id="PTHR46566">
    <property type="entry name" value="1-PHOSPHOFRUCTOKINASE-RELATED"/>
    <property type="match status" value="1"/>
</dbReference>
<dbReference type="PROSITE" id="PS00584">
    <property type="entry name" value="PFKB_KINASES_2"/>
    <property type="match status" value="1"/>
</dbReference>
<dbReference type="Gene3D" id="3.40.1190.20">
    <property type="match status" value="1"/>
</dbReference>
<dbReference type="InterPro" id="IPR017583">
    <property type="entry name" value="Tagatose/fructose_Pkinase"/>
</dbReference>
<evidence type="ECO:0000256" key="8">
    <source>
        <dbReference type="RuleBase" id="RU369061"/>
    </source>
</evidence>
<dbReference type="InterPro" id="IPR011611">
    <property type="entry name" value="PfkB_dom"/>
</dbReference>
<dbReference type="FunFam" id="3.40.1190.20:FF:000001">
    <property type="entry name" value="Phosphofructokinase"/>
    <property type="match status" value="1"/>
</dbReference>
<dbReference type="InterPro" id="IPR022463">
    <property type="entry name" value="1-PFruKinase"/>
</dbReference>
<comment type="function">
    <text evidence="8">Catalyzes the ATP-dependent phosphorylation of fructose-l-phosphate to fructose-l,6-bisphosphate.</text>
</comment>
<dbReference type="GO" id="GO:0005524">
    <property type="term" value="F:ATP binding"/>
    <property type="evidence" value="ECO:0007669"/>
    <property type="project" value="UniProtKB-UniRule"/>
</dbReference>
<comment type="pathway">
    <text evidence="7">Carbohydrate metabolism; D-tagatose 6-phosphate degradation; D-glyceraldehyde 3-phosphate and glycerone phosphate from D-tagatose 6-phosphate: step 1/2.</text>
</comment>
<dbReference type="GO" id="GO:0005988">
    <property type="term" value="P:lactose metabolic process"/>
    <property type="evidence" value="ECO:0007669"/>
    <property type="project" value="UniProtKB-KW"/>
</dbReference>
<dbReference type="GO" id="GO:0005829">
    <property type="term" value="C:cytosol"/>
    <property type="evidence" value="ECO:0007669"/>
    <property type="project" value="TreeGrafter"/>
</dbReference>
<dbReference type="GO" id="GO:0044281">
    <property type="term" value="P:small molecule metabolic process"/>
    <property type="evidence" value="ECO:0007669"/>
    <property type="project" value="UniProtKB-ARBA"/>
</dbReference>
<evidence type="ECO:0000256" key="5">
    <source>
        <dbReference type="ARBA" id="ARBA00022840"/>
    </source>
</evidence>
<dbReference type="GO" id="GO:0008662">
    <property type="term" value="F:1-phosphofructokinase activity"/>
    <property type="evidence" value="ECO:0007669"/>
    <property type="project" value="UniProtKB-UniRule"/>
</dbReference>
<keyword evidence="5 7" id="KW-0067">ATP-binding</keyword>
<dbReference type="PANTHER" id="PTHR46566:SF1">
    <property type="entry name" value="1-PHOSPHOFRUCTOKINASE"/>
    <property type="match status" value="1"/>
</dbReference>
<dbReference type="Pfam" id="PF00294">
    <property type="entry name" value="PfkB"/>
    <property type="match status" value="1"/>
</dbReference>
<evidence type="ECO:0000256" key="2">
    <source>
        <dbReference type="ARBA" id="ARBA00022679"/>
    </source>
</evidence>
<evidence type="ECO:0000256" key="1">
    <source>
        <dbReference type="ARBA" id="ARBA00005380"/>
    </source>
</evidence>
<dbReference type="RefSeq" id="WP_191158925.1">
    <property type="nucleotide sequence ID" value="NZ_JACXAI010000017.1"/>
</dbReference>
<dbReference type="SUPFAM" id="SSF53613">
    <property type="entry name" value="Ribokinase-like"/>
    <property type="match status" value="1"/>
</dbReference>
<evidence type="ECO:0000259" key="9">
    <source>
        <dbReference type="Pfam" id="PF00294"/>
    </source>
</evidence>
<keyword evidence="2 7" id="KW-0808">Transferase</keyword>
<evidence type="ECO:0000313" key="11">
    <source>
        <dbReference type="Proteomes" id="UP000626844"/>
    </source>
</evidence>
<dbReference type="CDD" id="cd01164">
    <property type="entry name" value="FruK_PfkB_like"/>
    <property type="match status" value="1"/>
</dbReference>
<comment type="catalytic activity">
    <reaction evidence="6 8">
        <text>beta-D-fructose 1-phosphate + ATP = beta-D-fructose 1,6-bisphosphate + ADP + H(+)</text>
        <dbReference type="Rhea" id="RHEA:14213"/>
        <dbReference type="ChEBI" id="CHEBI:15378"/>
        <dbReference type="ChEBI" id="CHEBI:30616"/>
        <dbReference type="ChEBI" id="CHEBI:32966"/>
        <dbReference type="ChEBI" id="CHEBI:138881"/>
        <dbReference type="ChEBI" id="CHEBI:456216"/>
        <dbReference type="EC" id="2.7.1.56"/>
    </reaction>
</comment>
<accession>A0A926ND72</accession>
<dbReference type="InterPro" id="IPR002173">
    <property type="entry name" value="Carboh/pur_kinase_PfkB_CS"/>
</dbReference>
<proteinExistence type="inferred from homology"/>
<dbReference type="GO" id="GO:0009024">
    <property type="term" value="F:tagatose-6-phosphate kinase activity"/>
    <property type="evidence" value="ECO:0007669"/>
    <property type="project" value="UniProtKB-EC"/>
</dbReference>
<evidence type="ECO:0000313" key="10">
    <source>
        <dbReference type="EMBL" id="MBD1381329.1"/>
    </source>
</evidence>
<name>A0A926ND72_9BACI</name>